<evidence type="ECO:0000256" key="5">
    <source>
        <dbReference type="ARBA" id="ARBA00023136"/>
    </source>
</evidence>
<dbReference type="PANTHER" id="PTHR43791">
    <property type="entry name" value="PERMEASE-RELATED"/>
    <property type="match status" value="1"/>
</dbReference>
<reference evidence="9" key="1">
    <citation type="journal article" date="2011" name="Proc. Natl. Acad. Sci. U.S.A.">
        <title>Obligate biotrophy features unraveled by the genomic analysis of rust fungi.</title>
        <authorList>
            <person name="Duplessis S."/>
            <person name="Cuomo C.A."/>
            <person name="Lin Y.-C."/>
            <person name="Aerts A."/>
            <person name="Tisserant E."/>
            <person name="Veneault-Fourrey C."/>
            <person name="Joly D.L."/>
            <person name="Hacquard S."/>
            <person name="Amselem J."/>
            <person name="Cantarel B.L."/>
            <person name="Chiu R."/>
            <person name="Coutinho P.M."/>
            <person name="Feau N."/>
            <person name="Field M."/>
            <person name="Frey P."/>
            <person name="Gelhaye E."/>
            <person name="Goldberg J."/>
            <person name="Grabherr M.G."/>
            <person name="Kodira C.D."/>
            <person name="Kohler A."/>
            <person name="Kuees U."/>
            <person name="Lindquist E.A."/>
            <person name="Lucas S.M."/>
            <person name="Mago R."/>
            <person name="Mauceli E."/>
            <person name="Morin E."/>
            <person name="Murat C."/>
            <person name="Pangilinan J.L."/>
            <person name="Park R."/>
            <person name="Pearson M."/>
            <person name="Quesneville H."/>
            <person name="Rouhier N."/>
            <person name="Sakthikumar S."/>
            <person name="Salamov A.A."/>
            <person name="Schmutz J."/>
            <person name="Selles B."/>
            <person name="Shapiro H."/>
            <person name="Tanguay P."/>
            <person name="Tuskan G.A."/>
            <person name="Henrissat B."/>
            <person name="Van de Peer Y."/>
            <person name="Rouze P."/>
            <person name="Ellis J.G."/>
            <person name="Dodds P.N."/>
            <person name="Schein J.E."/>
            <person name="Zhong S."/>
            <person name="Hamelin R.C."/>
            <person name="Grigoriev I.V."/>
            <person name="Szabo L.J."/>
            <person name="Martin F."/>
        </authorList>
    </citation>
    <scope>NUCLEOTIDE SEQUENCE [LARGE SCALE GENOMIC DNA]</scope>
    <source>
        <strain evidence="9">98AG31 / pathotype 3-4-7</strain>
    </source>
</reference>
<dbReference type="EMBL" id="GL883091">
    <property type="protein sequence ID" value="EGG11927.1"/>
    <property type="molecule type" value="Genomic_DNA"/>
</dbReference>
<name>F4R6S6_MELLP</name>
<evidence type="ECO:0000313" key="9">
    <source>
        <dbReference type="Proteomes" id="UP000001072"/>
    </source>
</evidence>
<dbReference type="OrthoDB" id="3639251at2759"/>
<dbReference type="RefSeq" id="XP_007404302.1">
    <property type="nucleotide sequence ID" value="XM_007404240.1"/>
</dbReference>
<feature type="domain" description="Major facilitator superfamily (MFS) profile" evidence="7">
    <location>
        <begin position="98"/>
        <end position="513"/>
    </location>
</feature>
<protein>
    <recommendedName>
        <fullName evidence="7">Major facilitator superfamily (MFS) profile domain-containing protein</fullName>
    </recommendedName>
</protein>
<feature type="transmembrane region" description="Helical" evidence="6">
    <location>
        <begin position="195"/>
        <end position="214"/>
    </location>
</feature>
<dbReference type="InParanoid" id="F4R6S6"/>
<dbReference type="eggNOG" id="KOG2533">
    <property type="taxonomic scope" value="Eukaryota"/>
</dbReference>
<dbReference type="PANTHER" id="PTHR43791:SF62">
    <property type="entry name" value="MAJOR FACILITATOR SUPERFAMILY (MFS) PROFILE DOMAIN-CONTAINING PROTEIN"/>
    <property type="match status" value="1"/>
</dbReference>
<feature type="transmembrane region" description="Helical" evidence="6">
    <location>
        <begin position="132"/>
        <end position="149"/>
    </location>
</feature>
<feature type="transmembrane region" description="Helical" evidence="6">
    <location>
        <begin position="164"/>
        <end position="183"/>
    </location>
</feature>
<dbReference type="GO" id="GO:0016020">
    <property type="term" value="C:membrane"/>
    <property type="evidence" value="ECO:0007669"/>
    <property type="project" value="UniProtKB-SubCell"/>
</dbReference>
<dbReference type="Gene3D" id="1.20.1250.20">
    <property type="entry name" value="MFS general substrate transporter like domains"/>
    <property type="match status" value="2"/>
</dbReference>
<dbReference type="GeneID" id="18927255"/>
<evidence type="ECO:0000259" key="7">
    <source>
        <dbReference type="PROSITE" id="PS50850"/>
    </source>
</evidence>
<gene>
    <name evidence="8" type="ORF">MELLADRAFT_32946</name>
</gene>
<keyword evidence="2" id="KW-0813">Transport</keyword>
<keyword evidence="9" id="KW-1185">Reference proteome</keyword>
<accession>F4R6S6</accession>
<evidence type="ECO:0000256" key="3">
    <source>
        <dbReference type="ARBA" id="ARBA00022692"/>
    </source>
</evidence>
<evidence type="ECO:0000313" key="8">
    <source>
        <dbReference type="EMBL" id="EGG11927.1"/>
    </source>
</evidence>
<dbReference type="GO" id="GO:0022857">
    <property type="term" value="F:transmembrane transporter activity"/>
    <property type="evidence" value="ECO:0007669"/>
    <property type="project" value="InterPro"/>
</dbReference>
<evidence type="ECO:0000256" key="6">
    <source>
        <dbReference type="SAM" id="Phobius"/>
    </source>
</evidence>
<dbReference type="PROSITE" id="PS50850">
    <property type="entry name" value="MFS"/>
    <property type="match status" value="1"/>
</dbReference>
<feature type="transmembrane region" description="Helical" evidence="6">
    <location>
        <begin position="421"/>
        <end position="442"/>
    </location>
</feature>
<dbReference type="Pfam" id="PF07690">
    <property type="entry name" value="MFS_1"/>
    <property type="match status" value="1"/>
</dbReference>
<proteinExistence type="predicted"/>
<dbReference type="AlphaFoldDB" id="F4R6S6"/>
<feature type="transmembrane region" description="Helical" evidence="6">
    <location>
        <begin position="331"/>
        <end position="352"/>
    </location>
</feature>
<feature type="transmembrane region" description="Helical" evidence="6">
    <location>
        <begin position="485"/>
        <end position="506"/>
    </location>
</feature>
<evidence type="ECO:0000256" key="2">
    <source>
        <dbReference type="ARBA" id="ARBA00022448"/>
    </source>
</evidence>
<dbReference type="Proteomes" id="UP000001072">
    <property type="component" value="Unassembled WGS sequence"/>
</dbReference>
<keyword evidence="3 6" id="KW-0812">Transmembrane</keyword>
<dbReference type="InterPro" id="IPR020846">
    <property type="entry name" value="MFS_dom"/>
</dbReference>
<sequence length="543" mass="59700">MSPAEVAPASLTSVSLSNSSLRPRAPIAVDSENLPLKQTPLKLNDPTINQSALPSTKQTLASNATEKPFHYIFEDSPRVYIPGSEEDKKLVRIIDLHILPCICFLYLLNYLDRSSIGNARIGGMEKDLELSSADYSLAVLIFFVGYLLAEIPSNMLLTRVRPSIFIPLITFGWGLIATVFSVVKTKEGLIGVRFVLGFMESGFFPGVLFLLSSWYRKTELAKRIGILYTASILAGAFGGLISGGVITGLNEARGIRGWRWLFIIEGAITMFASMVAVFFMPDWPSNTKWLTPEQRALAAARLAADRPAHADPRLTLTHLQAFKAAVTDWRVYLFCLMDLMITSETTISYFIPTITRTLGYKGQMAQFMTVPIYICTFVGVLANSLSADFFNDRVFHVAIPTAVAGVMYAICAGISNSEARYGLICIGYAATFGALPVVLAWLSRELNYPDSKRAISQALVNSVGNSASIYGSFLWSDAPKFTHGFVANSVFCFTCSIIAIIGHLLFTKYPSMTTQLQRDAELSIEIQPTNTPLDERKDVKSSI</sequence>
<keyword evidence="5 6" id="KW-0472">Membrane</keyword>
<evidence type="ECO:0000256" key="4">
    <source>
        <dbReference type="ARBA" id="ARBA00022989"/>
    </source>
</evidence>
<dbReference type="KEGG" id="mlr:MELLADRAFT_32946"/>
<dbReference type="InterPro" id="IPR036259">
    <property type="entry name" value="MFS_trans_sf"/>
</dbReference>
<feature type="transmembrane region" description="Helical" evidence="6">
    <location>
        <begin position="90"/>
        <end position="111"/>
    </location>
</feature>
<feature type="transmembrane region" description="Helical" evidence="6">
    <location>
        <begin position="226"/>
        <end position="248"/>
    </location>
</feature>
<dbReference type="InterPro" id="IPR011701">
    <property type="entry name" value="MFS"/>
</dbReference>
<dbReference type="FunFam" id="1.20.1250.20:FF:000057">
    <property type="entry name" value="MFS general substrate transporter"/>
    <property type="match status" value="1"/>
</dbReference>
<comment type="subcellular location">
    <subcellularLocation>
        <location evidence="1">Membrane</location>
        <topology evidence="1">Multi-pass membrane protein</topology>
    </subcellularLocation>
</comment>
<evidence type="ECO:0000256" key="1">
    <source>
        <dbReference type="ARBA" id="ARBA00004141"/>
    </source>
</evidence>
<feature type="transmembrane region" description="Helical" evidence="6">
    <location>
        <begin position="260"/>
        <end position="280"/>
    </location>
</feature>
<organism evidence="9">
    <name type="scientific">Melampsora larici-populina (strain 98AG31 / pathotype 3-4-7)</name>
    <name type="common">Poplar leaf rust fungus</name>
    <dbReference type="NCBI Taxonomy" id="747676"/>
    <lineage>
        <taxon>Eukaryota</taxon>
        <taxon>Fungi</taxon>
        <taxon>Dikarya</taxon>
        <taxon>Basidiomycota</taxon>
        <taxon>Pucciniomycotina</taxon>
        <taxon>Pucciniomycetes</taxon>
        <taxon>Pucciniales</taxon>
        <taxon>Melampsoraceae</taxon>
        <taxon>Melampsora</taxon>
    </lineage>
</organism>
<keyword evidence="4 6" id="KW-1133">Transmembrane helix</keyword>
<feature type="transmembrane region" description="Helical" evidence="6">
    <location>
        <begin position="364"/>
        <end position="382"/>
    </location>
</feature>
<dbReference type="HOGENOM" id="CLU_001265_0_6_1"/>
<dbReference type="SUPFAM" id="SSF103473">
    <property type="entry name" value="MFS general substrate transporter"/>
    <property type="match status" value="1"/>
</dbReference>
<dbReference type="VEuPathDB" id="FungiDB:MELLADRAFT_32946"/>
<feature type="transmembrane region" description="Helical" evidence="6">
    <location>
        <begin position="394"/>
        <end position="414"/>
    </location>
</feature>